<sequence length="229" mass="26070">MRYFSTIILALLASTCWSQSSRNLFRENIDAHVDIVPLRFPDPSVRFGSEYMLGGRWSVGLNLGVGVPITGDAGLGFMEPRWEKDYRLIEARPEVKFYWFKRERIGWYMAAEGFVSKMNASAGTSFHFLPDSDTLQINFDQADFQKTKIGMIGKLGGRFLLGQRITLDFFSGLGLSKTKSSYNNYVNHIIKRSDPFFEGENYTVGRRVTAHLSFGLRLGLIVWAKKHSD</sequence>
<gene>
    <name evidence="1" type="ORF">LXM26_24235</name>
</gene>
<protein>
    <submittedName>
        <fullName evidence="1">DUF3575 domain-containing protein</fullName>
    </submittedName>
</protein>
<dbReference type="Pfam" id="PF12099">
    <property type="entry name" value="DUF3575"/>
    <property type="match status" value="1"/>
</dbReference>
<dbReference type="AlphaFoldDB" id="A0A9X1PT32"/>
<name>A0A9X1PT32_9BACT</name>
<evidence type="ECO:0000313" key="1">
    <source>
        <dbReference type="EMBL" id="MCF0064641.1"/>
    </source>
</evidence>
<accession>A0A9X1PT32</accession>
<reference evidence="1" key="1">
    <citation type="submission" date="2021-12" db="EMBL/GenBank/DDBJ databases">
        <title>Novel species in genus Dyadobacter.</title>
        <authorList>
            <person name="Ma C."/>
        </authorList>
    </citation>
    <scope>NUCLEOTIDE SEQUENCE</scope>
    <source>
        <strain evidence="1">LJ419</strain>
    </source>
</reference>
<keyword evidence="2" id="KW-1185">Reference proteome</keyword>
<dbReference type="Proteomes" id="UP001139000">
    <property type="component" value="Unassembled WGS sequence"/>
</dbReference>
<organism evidence="1 2">
    <name type="scientific">Dyadobacter chenwenxiniae</name>
    <dbReference type="NCBI Taxonomy" id="2906456"/>
    <lineage>
        <taxon>Bacteria</taxon>
        <taxon>Pseudomonadati</taxon>
        <taxon>Bacteroidota</taxon>
        <taxon>Cytophagia</taxon>
        <taxon>Cytophagales</taxon>
        <taxon>Spirosomataceae</taxon>
        <taxon>Dyadobacter</taxon>
    </lineage>
</organism>
<comment type="caution">
    <text evidence="1">The sequence shown here is derived from an EMBL/GenBank/DDBJ whole genome shotgun (WGS) entry which is preliminary data.</text>
</comment>
<evidence type="ECO:0000313" key="2">
    <source>
        <dbReference type="Proteomes" id="UP001139000"/>
    </source>
</evidence>
<dbReference type="EMBL" id="JAJTTC010000008">
    <property type="protein sequence ID" value="MCF0064641.1"/>
    <property type="molecule type" value="Genomic_DNA"/>
</dbReference>
<dbReference type="RefSeq" id="WP_234657590.1">
    <property type="nucleotide sequence ID" value="NZ_CP094997.1"/>
</dbReference>
<dbReference type="InterPro" id="IPR021958">
    <property type="entry name" value="DUF3575"/>
</dbReference>
<proteinExistence type="predicted"/>